<dbReference type="SUPFAM" id="SSF52821">
    <property type="entry name" value="Rhodanese/Cell cycle control phosphatase"/>
    <property type="match status" value="1"/>
</dbReference>
<keyword evidence="1" id="KW-0732">Signal</keyword>
<gene>
    <name evidence="3" type="ORF">C5L14_19490</name>
</gene>
<evidence type="ECO:0000313" key="4">
    <source>
        <dbReference type="Proteomes" id="UP000237682"/>
    </source>
</evidence>
<feature type="chain" id="PRO_5015536806" evidence="1">
    <location>
        <begin position="24"/>
        <end position="182"/>
    </location>
</feature>
<dbReference type="InterPro" id="IPR001763">
    <property type="entry name" value="Rhodanese-like_dom"/>
</dbReference>
<dbReference type="RefSeq" id="WP_105863742.1">
    <property type="nucleotide sequence ID" value="NZ_PUEJ01000007.1"/>
</dbReference>
<dbReference type="NCBIfam" id="TIGR03865">
    <property type="entry name" value="PQQ_CXXCW"/>
    <property type="match status" value="1"/>
</dbReference>
<feature type="signal peptide" evidence="1">
    <location>
        <begin position="1"/>
        <end position="23"/>
    </location>
</feature>
<dbReference type="CDD" id="cd00158">
    <property type="entry name" value="RHOD"/>
    <property type="match status" value="1"/>
</dbReference>
<reference evidence="3 4" key="1">
    <citation type="submission" date="2018-02" db="EMBL/GenBank/DDBJ databases">
        <title>Whole genome sequencing of endophytic bacterium.</title>
        <authorList>
            <person name="Eedara R."/>
            <person name="Podile A.R."/>
        </authorList>
    </citation>
    <scope>NUCLEOTIDE SEQUENCE [LARGE SCALE GENOMIC DNA]</scope>
    <source>
        <strain evidence="3 4">RP1T</strain>
    </source>
</reference>
<dbReference type="AlphaFoldDB" id="A0A2S9Q8R6"/>
<proteinExistence type="predicted"/>
<feature type="domain" description="Rhodanese" evidence="2">
    <location>
        <begin position="61"/>
        <end position="177"/>
    </location>
</feature>
<sequence>MARLAALKAALLILPLGALPAHAGPPPEPSGYRLDDYRAPTPATLAGATVLDTARAEALWKQRGAIFVDVLPHPPKPAELPAGTLWRDPPHETIAGAVWLPEVGRGALAAATEDYFKRSLAELTHGRREQALVFFCKKDCWMSWNAAKRALGYGYSQVYWYGDGVDGWKGAGLALETIKPRP</sequence>
<dbReference type="OrthoDB" id="176845at2"/>
<dbReference type="InterPro" id="IPR022376">
    <property type="entry name" value="PQQ_CXXCW"/>
</dbReference>
<dbReference type="EMBL" id="PUEJ01000007">
    <property type="protein sequence ID" value="PRH85745.1"/>
    <property type="molecule type" value="Genomic_DNA"/>
</dbReference>
<protein>
    <submittedName>
        <fullName evidence="3">Rhodanese</fullName>
    </submittedName>
</protein>
<keyword evidence="4" id="KW-1185">Reference proteome</keyword>
<dbReference type="InterPro" id="IPR036873">
    <property type="entry name" value="Rhodanese-like_dom_sf"/>
</dbReference>
<organism evidence="3 4">
    <name type="scientific">Labrys okinawensis</name>
    <dbReference type="NCBI Taxonomy" id="346911"/>
    <lineage>
        <taxon>Bacteria</taxon>
        <taxon>Pseudomonadati</taxon>
        <taxon>Pseudomonadota</taxon>
        <taxon>Alphaproteobacteria</taxon>
        <taxon>Hyphomicrobiales</taxon>
        <taxon>Xanthobacteraceae</taxon>
        <taxon>Labrys</taxon>
    </lineage>
</organism>
<evidence type="ECO:0000259" key="2">
    <source>
        <dbReference type="PROSITE" id="PS50206"/>
    </source>
</evidence>
<dbReference type="Gene3D" id="3.40.250.10">
    <property type="entry name" value="Rhodanese-like domain"/>
    <property type="match status" value="1"/>
</dbReference>
<comment type="caution">
    <text evidence="3">The sequence shown here is derived from an EMBL/GenBank/DDBJ whole genome shotgun (WGS) entry which is preliminary data.</text>
</comment>
<accession>A0A2S9Q8R6</accession>
<evidence type="ECO:0000313" key="3">
    <source>
        <dbReference type="EMBL" id="PRH85745.1"/>
    </source>
</evidence>
<name>A0A2S9Q8R6_9HYPH</name>
<dbReference type="Proteomes" id="UP000237682">
    <property type="component" value="Unassembled WGS sequence"/>
</dbReference>
<evidence type="ECO:0000256" key="1">
    <source>
        <dbReference type="SAM" id="SignalP"/>
    </source>
</evidence>
<dbReference type="PROSITE" id="PS50206">
    <property type="entry name" value="RHODANESE_3"/>
    <property type="match status" value="1"/>
</dbReference>